<evidence type="ECO:0000313" key="5">
    <source>
        <dbReference type="Proteomes" id="UP000477070"/>
    </source>
</evidence>
<dbReference type="Gene3D" id="2.60.40.1590">
    <property type="entry name" value="Peptidoglycan hydrolase domains"/>
    <property type="match status" value="1"/>
</dbReference>
<dbReference type="EMBL" id="JRMP02000004">
    <property type="protein sequence ID" value="TLD94998.1"/>
    <property type="molecule type" value="Genomic_DNA"/>
</dbReference>
<sequence>MKKSNFLIVFISIFIVFVNLAKADSIINFNDNIESSKKDSITLAQNATKEIKTQKKIKNEVVNGATFIAVTSDKNPQNLKLNKKTYRWVAHPTDSEKKIAFVSISYYEKPKSLNLGDNITLEIKQGEYKKEKIKIQDKSKVTPDNAASKRIKAELDEANKIYNTYDKTRYWREKFGLPLEKIDISSPFGGARVYNDGAIKSYHAGTDMRAVVGTSVFAVNDGVVVLAKERYLAGGSVIVSHGEGVFSMYYHLSEFNVKVGDKVKKGQIVAKSGNTGRSSAPHLHLSMMVNGTLVDPFDFMDKINALIEK</sequence>
<dbReference type="OrthoDB" id="9815245at2"/>
<keyword evidence="4" id="KW-1185">Reference proteome</keyword>
<evidence type="ECO:0000313" key="2">
    <source>
        <dbReference type="EMBL" id="MWV69339.1"/>
    </source>
</evidence>
<dbReference type="EMBL" id="QBIU01000001">
    <property type="protein sequence ID" value="MWV69339.1"/>
    <property type="molecule type" value="Genomic_DNA"/>
</dbReference>
<dbReference type="PANTHER" id="PTHR21666">
    <property type="entry name" value="PEPTIDASE-RELATED"/>
    <property type="match status" value="1"/>
</dbReference>
<evidence type="ECO:0000259" key="1">
    <source>
        <dbReference type="Pfam" id="PF01551"/>
    </source>
</evidence>
<dbReference type="AlphaFoldDB" id="A0A347W0H9"/>
<dbReference type="InterPro" id="IPR050570">
    <property type="entry name" value="Cell_wall_metabolism_enzyme"/>
</dbReference>
<name>A0A347W0H9_9HELI</name>
<dbReference type="Proteomes" id="UP000029714">
    <property type="component" value="Unassembled WGS sequence"/>
</dbReference>
<feature type="domain" description="M23ase beta-sheet core" evidence="1">
    <location>
        <begin position="202"/>
        <end position="296"/>
    </location>
</feature>
<evidence type="ECO:0000313" key="4">
    <source>
        <dbReference type="Proteomes" id="UP000029714"/>
    </source>
</evidence>
<dbReference type="InterPro" id="IPR011055">
    <property type="entry name" value="Dup_hybrid_motif"/>
</dbReference>
<protein>
    <submittedName>
        <fullName evidence="3">M23 family metallopeptidase</fullName>
    </submittedName>
    <submittedName>
        <fullName evidence="2">Peptidoglycan DD-metalloendopeptidase family protein</fullName>
    </submittedName>
</protein>
<dbReference type="InterPro" id="IPR016047">
    <property type="entry name" value="M23ase_b-sheet_dom"/>
</dbReference>
<dbReference type="CDD" id="cd12797">
    <property type="entry name" value="M23_peptidase"/>
    <property type="match status" value="1"/>
</dbReference>
<dbReference type="SUPFAM" id="SSF51261">
    <property type="entry name" value="Duplicated hybrid motif"/>
    <property type="match status" value="1"/>
</dbReference>
<reference evidence="2 5" key="4">
    <citation type="submission" date="2019-12" db="EMBL/GenBank/DDBJ databases">
        <title>Multi-Generational Helicobacter saguini Isolates.</title>
        <authorList>
            <person name="Mannion A."/>
            <person name="Shen Z."/>
            <person name="Fox J.G."/>
        </authorList>
    </citation>
    <scope>NUCLEOTIDE SEQUENCE [LARGE SCALE GENOMIC DNA]</scope>
    <source>
        <strain evidence="2">16-048</strain>
        <strain evidence="5">16-048 (F4)</strain>
    </source>
</reference>
<dbReference type="Pfam" id="PF01551">
    <property type="entry name" value="Peptidase_M23"/>
    <property type="match status" value="1"/>
</dbReference>
<gene>
    <name evidence="2" type="ORF">DCO61_04775</name>
    <name evidence="3" type="ORF">LS64_003525</name>
</gene>
<organism evidence="3 4">
    <name type="scientific">Helicobacter saguini</name>
    <dbReference type="NCBI Taxonomy" id="1548018"/>
    <lineage>
        <taxon>Bacteria</taxon>
        <taxon>Pseudomonadati</taxon>
        <taxon>Campylobacterota</taxon>
        <taxon>Epsilonproteobacteria</taxon>
        <taxon>Campylobacterales</taxon>
        <taxon>Helicobacteraceae</taxon>
        <taxon>Helicobacter</taxon>
    </lineage>
</organism>
<dbReference type="GO" id="GO:0004222">
    <property type="term" value="F:metalloendopeptidase activity"/>
    <property type="evidence" value="ECO:0007669"/>
    <property type="project" value="TreeGrafter"/>
</dbReference>
<reference evidence="3" key="3">
    <citation type="submission" date="2018-04" db="EMBL/GenBank/DDBJ databases">
        <authorList>
            <person name="Sheh A."/>
            <person name="Shen Z."/>
            <person name="Mannion A.J."/>
            <person name="Fox J.G."/>
        </authorList>
    </citation>
    <scope>NUCLEOTIDE SEQUENCE</scope>
    <source>
        <strain evidence="3">MIT 97-6194</strain>
    </source>
</reference>
<proteinExistence type="predicted"/>
<reference evidence="3 4" key="2">
    <citation type="journal article" date="2016" name="Infect. Immun.">
        <title>Helicobacter saguini, a Novel Helicobacter Isolated from Cotton-Top Tamarins with Ulcerative Colitis, Has Proinflammatory Properties and Induces Typhlocolitis and Dysplasia in Gnotobiotic IL-10-/- Mice.</title>
        <authorList>
            <person name="Shen Z."/>
            <person name="Mannion A."/>
            <person name="Whary M.T."/>
            <person name="Muthupalani S."/>
            <person name="Sheh A."/>
            <person name="Feng Y."/>
            <person name="Gong G."/>
            <person name="Vandamme P."/>
            <person name="Holcombe H.R."/>
            <person name="Paster B.J."/>
            <person name="Fox J.G."/>
        </authorList>
    </citation>
    <scope>NUCLEOTIDE SEQUENCE [LARGE SCALE GENOMIC DNA]</scope>
    <source>
        <strain evidence="3 4">MIT 97-6194</strain>
    </source>
</reference>
<dbReference type="Proteomes" id="UP000477070">
    <property type="component" value="Unassembled WGS sequence"/>
</dbReference>
<dbReference type="PANTHER" id="PTHR21666:SF287">
    <property type="entry name" value="CYTOPLASMIC MEMBRANE PROTEIN"/>
    <property type="match status" value="1"/>
</dbReference>
<accession>A0A347W0H9</accession>
<dbReference type="STRING" id="1548018.LS64_14175"/>
<comment type="caution">
    <text evidence="3">The sequence shown here is derived from an EMBL/GenBank/DDBJ whole genome shotgun (WGS) entry which is preliminary data.</text>
</comment>
<dbReference type="RefSeq" id="WP_081948518.1">
    <property type="nucleotide sequence ID" value="NZ_JRMP02000004.1"/>
</dbReference>
<evidence type="ECO:0000313" key="3">
    <source>
        <dbReference type="EMBL" id="TLD94998.1"/>
    </source>
</evidence>
<dbReference type="Gene3D" id="2.70.70.10">
    <property type="entry name" value="Glucose Permease (Domain IIA)"/>
    <property type="match status" value="1"/>
</dbReference>
<reference evidence="3 4" key="1">
    <citation type="journal article" date="2014" name="Genome Announc.">
        <title>Draft genome sequences of eight enterohepatic helicobacter species isolated from both laboratory and wild rodents.</title>
        <authorList>
            <person name="Sheh A."/>
            <person name="Shen Z."/>
            <person name="Fox J.G."/>
        </authorList>
    </citation>
    <scope>NUCLEOTIDE SEQUENCE [LARGE SCALE GENOMIC DNA]</scope>
    <source>
        <strain evidence="3 4">MIT 97-6194</strain>
    </source>
</reference>